<reference evidence="2 3" key="1">
    <citation type="submission" date="2019-02" db="EMBL/GenBank/DDBJ databases">
        <title>Deep-cultivation of Planctomycetes and their phenomic and genomic characterization uncovers novel biology.</title>
        <authorList>
            <person name="Wiegand S."/>
            <person name="Jogler M."/>
            <person name="Boedeker C."/>
            <person name="Pinto D."/>
            <person name="Vollmers J."/>
            <person name="Rivas-Marin E."/>
            <person name="Kohn T."/>
            <person name="Peeters S.H."/>
            <person name="Heuer A."/>
            <person name="Rast P."/>
            <person name="Oberbeckmann S."/>
            <person name="Bunk B."/>
            <person name="Jeske O."/>
            <person name="Meyerdierks A."/>
            <person name="Storesund J.E."/>
            <person name="Kallscheuer N."/>
            <person name="Luecker S."/>
            <person name="Lage O.M."/>
            <person name="Pohl T."/>
            <person name="Merkel B.J."/>
            <person name="Hornburger P."/>
            <person name="Mueller R.-W."/>
            <person name="Bruemmer F."/>
            <person name="Labrenz M."/>
            <person name="Spormann A.M."/>
            <person name="Op Den Camp H."/>
            <person name="Overmann J."/>
            <person name="Amann R."/>
            <person name="Jetten M.S.M."/>
            <person name="Mascher T."/>
            <person name="Medema M.H."/>
            <person name="Devos D.P."/>
            <person name="Kaster A.-K."/>
            <person name="Ovreas L."/>
            <person name="Rohde M."/>
            <person name="Galperin M.Y."/>
            <person name="Jogler C."/>
        </authorList>
    </citation>
    <scope>NUCLEOTIDE SEQUENCE [LARGE SCALE GENOMIC DNA]</scope>
    <source>
        <strain evidence="2 3">Pan14r</strain>
    </source>
</reference>
<evidence type="ECO:0000313" key="2">
    <source>
        <dbReference type="EMBL" id="TWT70959.1"/>
    </source>
</evidence>
<evidence type="ECO:0000313" key="3">
    <source>
        <dbReference type="Proteomes" id="UP000317238"/>
    </source>
</evidence>
<name>A0A5C5Y7L4_9PLAN</name>
<protein>
    <submittedName>
        <fullName evidence="2">Uncharacterized protein</fullName>
    </submittedName>
</protein>
<organism evidence="2 3">
    <name type="scientific">Crateriforma conspicua</name>
    <dbReference type="NCBI Taxonomy" id="2527996"/>
    <lineage>
        <taxon>Bacteria</taxon>
        <taxon>Pseudomonadati</taxon>
        <taxon>Planctomycetota</taxon>
        <taxon>Planctomycetia</taxon>
        <taxon>Planctomycetales</taxon>
        <taxon>Planctomycetaceae</taxon>
        <taxon>Crateriforma</taxon>
    </lineage>
</organism>
<proteinExistence type="predicted"/>
<dbReference type="RefSeq" id="WP_146439559.1">
    <property type="nucleotide sequence ID" value="NZ_SJPL01000001.1"/>
</dbReference>
<dbReference type="AlphaFoldDB" id="A0A5C5Y7L4"/>
<dbReference type="OrthoDB" id="278368at2"/>
<feature type="region of interest" description="Disordered" evidence="1">
    <location>
        <begin position="130"/>
        <end position="156"/>
    </location>
</feature>
<dbReference type="EMBL" id="SJPL01000001">
    <property type="protein sequence ID" value="TWT70959.1"/>
    <property type="molecule type" value="Genomic_DNA"/>
</dbReference>
<evidence type="ECO:0000256" key="1">
    <source>
        <dbReference type="SAM" id="MobiDB-lite"/>
    </source>
</evidence>
<accession>A0A5C5Y7L4</accession>
<dbReference type="Proteomes" id="UP000317238">
    <property type="component" value="Unassembled WGS sequence"/>
</dbReference>
<comment type="caution">
    <text evidence="2">The sequence shown here is derived from an EMBL/GenBank/DDBJ whole genome shotgun (WGS) entry which is preliminary data.</text>
</comment>
<keyword evidence="3" id="KW-1185">Reference proteome</keyword>
<sequence>MIQQELFERGCQVLSLFVGNPVNLRTEGDRCRAAQLALLTVLLQSRSGTGSVDDITREPWRPYPDGGKWLGPAICQLSKDKLIRSVGAKGSDRAPRRGGLLRQWEIADRDKAILRAERLRSALSFAIEAGPVAATTEPADNANAPRGNGDECNGKA</sequence>
<gene>
    <name evidence="2" type="ORF">Pan14r_32680</name>
</gene>